<sequence>MSEFTKTSVFPEDFLWGGATAANQCEGAWDVDGKGLSVADCTTYRPNVDKKNYAALHGITDDQIRAAMESDDIHEYPKRHGIDFFHRYKEDIALFAEMGFKTLRVSIQWTRLFPTGTEEQPLQAGIDFYRDLFKTMKEAGIEPLVTLHHYEMPLYLANHYDGWGKREVIDFFVRYCEVCFREFGEYVKYWLTFNEIDSVFRHPWTTIGVCTDRYPADKCEELIYQCVHNQFVASALATKMLHEMVPGAQMGCMVTRTLTYPENCNPKNMLLAQKTNRDNYFYSDVQVLGEYPKHVLKYWERHGIHVEFGMGDEAILKQYSVDFVSFSYYMSMVDSIDADKREKVGGNLATGVKNPFLPISDWGWQVDPDGLTYALIDMDDRYHKPLFIVENGLGAYDKVEEDGSINDDYRIDYFREHIKAIGAAIEEGVDVRGYTPWGCIDLVSMSTCEMDKRYGFIYVDLDNEGNGTYARSKKKSFGWYKKVIASNGADLD</sequence>
<dbReference type="InterPro" id="IPR018120">
    <property type="entry name" value="Glyco_hydro_1_AS"/>
</dbReference>
<dbReference type="GO" id="GO:0008706">
    <property type="term" value="F:6-phospho-beta-glucosidase activity"/>
    <property type="evidence" value="ECO:0007669"/>
    <property type="project" value="UniProtKB-EC"/>
</dbReference>
<dbReference type="PRINTS" id="PR00131">
    <property type="entry name" value="GLHYDRLASE1"/>
</dbReference>
<evidence type="ECO:0000256" key="1">
    <source>
        <dbReference type="ARBA" id="ARBA00010838"/>
    </source>
</evidence>
<evidence type="ECO:0000313" key="7">
    <source>
        <dbReference type="EMBL" id="VWL86206.1"/>
    </source>
</evidence>
<keyword evidence="10" id="KW-1185">Reference proteome</keyword>
<keyword evidence="3 6" id="KW-0326">Glycosidase</keyword>
<evidence type="ECO:0000256" key="4">
    <source>
        <dbReference type="PROSITE-ProRule" id="PRU10055"/>
    </source>
</evidence>
<dbReference type="GO" id="GO:0005829">
    <property type="term" value="C:cytosol"/>
    <property type="evidence" value="ECO:0007669"/>
    <property type="project" value="TreeGrafter"/>
</dbReference>
<evidence type="ECO:0000313" key="8">
    <source>
        <dbReference type="EMBL" id="VWL95586.1"/>
    </source>
</evidence>
<dbReference type="InterPro" id="IPR017853">
    <property type="entry name" value="GH"/>
</dbReference>
<evidence type="ECO:0000256" key="2">
    <source>
        <dbReference type="ARBA" id="ARBA00022801"/>
    </source>
</evidence>
<dbReference type="AlphaFoldDB" id="A0A5K1IIA6"/>
<dbReference type="InterPro" id="IPR001360">
    <property type="entry name" value="Glyco_hydro_1"/>
</dbReference>
<dbReference type="RefSeq" id="WP_152075740.1">
    <property type="nucleotide sequence ID" value="NZ_CAAKNU010000104.1"/>
</dbReference>
<evidence type="ECO:0000313" key="9">
    <source>
        <dbReference type="Proteomes" id="UP000330807"/>
    </source>
</evidence>
<dbReference type="PANTHER" id="PTHR10353:SF122">
    <property type="entry name" value="6-PHOSPHO-BETA-GLUCOSIDASE ASCB-RELATED"/>
    <property type="match status" value="1"/>
</dbReference>
<evidence type="ECO:0000256" key="3">
    <source>
        <dbReference type="ARBA" id="ARBA00023295"/>
    </source>
</evidence>
<dbReference type="SUPFAM" id="SSF51445">
    <property type="entry name" value="(Trans)glycosidases"/>
    <property type="match status" value="1"/>
</dbReference>
<dbReference type="EMBL" id="CABWIE010000002">
    <property type="protein sequence ID" value="VWL86206.1"/>
    <property type="molecule type" value="Genomic_DNA"/>
</dbReference>
<proteinExistence type="inferred from homology"/>
<evidence type="ECO:0000256" key="5">
    <source>
        <dbReference type="RuleBase" id="RU003690"/>
    </source>
</evidence>
<dbReference type="EMBL" id="CABWIH010000036">
    <property type="protein sequence ID" value="VWL95586.1"/>
    <property type="molecule type" value="Genomic_DNA"/>
</dbReference>
<dbReference type="PANTHER" id="PTHR10353">
    <property type="entry name" value="GLYCOSYL HYDROLASE"/>
    <property type="match status" value="1"/>
</dbReference>
<dbReference type="PROSITE" id="PS00572">
    <property type="entry name" value="GLYCOSYL_HYDROL_F1_1"/>
    <property type="match status" value="1"/>
</dbReference>
<dbReference type="InterPro" id="IPR033132">
    <property type="entry name" value="GH_1_N_CS"/>
</dbReference>
<accession>A0A5K1IIA6</accession>
<dbReference type="Gene3D" id="3.20.20.80">
    <property type="entry name" value="Glycosidases"/>
    <property type="match status" value="1"/>
</dbReference>
<name>A0A5K1IIA6_9ACTN</name>
<dbReference type="Pfam" id="PF00232">
    <property type="entry name" value="Glyco_hydro_1"/>
    <property type="match status" value="1"/>
</dbReference>
<dbReference type="FunFam" id="3.20.20.80:FF:000004">
    <property type="entry name" value="Beta-glucosidase 6-phospho-beta-glucosidase"/>
    <property type="match status" value="1"/>
</dbReference>
<comment type="similarity">
    <text evidence="1 5">Belongs to the glycosyl hydrolase 1 family.</text>
</comment>
<feature type="active site" description="Nucleophile" evidence="4">
    <location>
        <position position="390"/>
    </location>
</feature>
<reference evidence="9 10" key="1">
    <citation type="submission" date="2019-10" db="EMBL/GenBank/DDBJ databases">
        <authorList>
            <person name="Wolf R A."/>
        </authorList>
    </citation>
    <scope>NUCLEOTIDE SEQUENCE [LARGE SCALE GENOMIC DNA]</scope>
    <source>
        <strain evidence="8">Collinsella_aerofaciens_AK_138A</strain>
        <strain evidence="7">Collinsella_aerofaciens_MC2</strain>
    </source>
</reference>
<dbReference type="Proteomes" id="UP000330807">
    <property type="component" value="Unassembled WGS sequence"/>
</dbReference>
<dbReference type="EC" id="3.2.1.86" evidence="7"/>
<gene>
    <name evidence="7" type="primary">bglH_7</name>
    <name evidence="7" type="ORF">KCJAJFAP_01417</name>
    <name evidence="8" type="ORF">LMKDKBCB_01859</name>
</gene>
<organism evidence="7 10">
    <name type="scientific">Collinsella aerofaciens</name>
    <dbReference type="NCBI Taxonomy" id="74426"/>
    <lineage>
        <taxon>Bacteria</taxon>
        <taxon>Bacillati</taxon>
        <taxon>Actinomycetota</taxon>
        <taxon>Coriobacteriia</taxon>
        <taxon>Coriobacteriales</taxon>
        <taxon>Coriobacteriaceae</taxon>
        <taxon>Collinsella</taxon>
    </lineage>
</organism>
<evidence type="ECO:0000256" key="6">
    <source>
        <dbReference type="RuleBase" id="RU004468"/>
    </source>
</evidence>
<dbReference type="Proteomes" id="UP000361836">
    <property type="component" value="Unassembled WGS sequence"/>
</dbReference>
<dbReference type="PROSITE" id="PS00653">
    <property type="entry name" value="GLYCOSYL_HYDROL_F1_2"/>
    <property type="match status" value="1"/>
</dbReference>
<dbReference type="GO" id="GO:0016052">
    <property type="term" value="P:carbohydrate catabolic process"/>
    <property type="evidence" value="ECO:0007669"/>
    <property type="project" value="TreeGrafter"/>
</dbReference>
<protein>
    <submittedName>
        <fullName evidence="7">Aryl-phospho-beta-D-glucosidase BglH</fullName>
        <ecNumber evidence="7">3.2.1.86</ecNumber>
    </submittedName>
</protein>
<keyword evidence="2 6" id="KW-0378">Hydrolase</keyword>
<evidence type="ECO:0000313" key="10">
    <source>
        <dbReference type="Proteomes" id="UP000361836"/>
    </source>
</evidence>